<name>A0A3M7ME76_9PLEO</name>
<dbReference type="EMBL" id="KE747834">
    <property type="protein sequence ID" value="RMZ72777.1"/>
    <property type="molecule type" value="Genomic_DNA"/>
</dbReference>
<organism evidence="1 2">
    <name type="scientific">Pyrenophora seminiperda CCB06</name>
    <dbReference type="NCBI Taxonomy" id="1302712"/>
    <lineage>
        <taxon>Eukaryota</taxon>
        <taxon>Fungi</taxon>
        <taxon>Dikarya</taxon>
        <taxon>Ascomycota</taxon>
        <taxon>Pezizomycotina</taxon>
        <taxon>Dothideomycetes</taxon>
        <taxon>Pleosporomycetidae</taxon>
        <taxon>Pleosporales</taxon>
        <taxon>Pleosporineae</taxon>
        <taxon>Pleosporaceae</taxon>
        <taxon>Pyrenophora</taxon>
    </lineage>
</organism>
<reference evidence="1 2" key="1">
    <citation type="journal article" date="2014" name="PLoS ONE">
        <title>De novo Genome Assembly of the Fungal Plant Pathogen Pyrenophora semeniperda.</title>
        <authorList>
            <person name="Soliai M.M."/>
            <person name="Meyer S.E."/>
            <person name="Udall J.A."/>
            <person name="Elzinga D.E."/>
            <person name="Hermansen R.A."/>
            <person name="Bodily P.M."/>
            <person name="Hart A.A."/>
            <person name="Coleman C.E."/>
        </authorList>
    </citation>
    <scope>NUCLEOTIDE SEQUENCE [LARGE SCALE GENOMIC DNA]</scope>
    <source>
        <strain evidence="1 2">CCB06</strain>
        <tissue evidence="1">Mycelium</tissue>
    </source>
</reference>
<gene>
    <name evidence="1" type="ORF">GMOD_00009821</name>
</gene>
<evidence type="ECO:0000313" key="1">
    <source>
        <dbReference type="EMBL" id="RMZ72777.1"/>
    </source>
</evidence>
<protein>
    <submittedName>
        <fullName evidence="1">Uncharacterized protein</fullName>
    </submittedName>
</protein>
<keyword evidence="2" id="KW-1185">Reference proteome</keyword>
<dbReference type="AlphaFoldDB" id="A0A3M7ME76"/>
<evidence type="ECO:0000313" key="2">
    <source>
        <dbReference type="Proteomes" id="UP000265663"/>
    </source>
</evidence>
<accession>A0A3M7ME76</accession>
<proteinExistence type="predicted"/>
<dbReference type="Proteomes" id="UP000265663">
    <property type="component" value="Unassembled WGS sequence"/>
</dbReference>
<sequence>MTDVDLYFVCIYITTFSYYVPCENPSPTRAIQPFRSLVVWALCPISARSPRLSRCIAPLRASYVEMDGALAASEISIHGLSSTMRRPRRQLSLPGVNVDGSLQGFKVSSIPTTK</sequence>